<dbReference type="EMBL" id="HBUF01342276">
    <property type="protein sequence ID" value="CAG6705180.1"/>
    <property type="molecule type" value="Transcribed_RNA"/>
</dbReference>
<organism evidence="2">
    <name type="scientific">Cacopsylla melanoneura</name>
    <dbReference type="NCBI Taxonomy" id="428564"/>
    <lineage>
        <taxon>Eukaryota</taxon>
        <taxon>Metazoa</taxon>
        <taxon>Ecdysozoa</taxon>
        <taxon>Arthropoda</taxon>
        <taxon>Hexapoda</taxon>
        <taxon>Insecta</taxon>
        <taxon>Pterygota</taxon>
        <taxon>Neoptera</taxon>
        <taxon>Paraneoptera</taxon>
        <taxon>Hemiptera</taxon>
        <taxon>Sternorrhyncha</taxon>
        <taxon>Psylloidea</taxon>
        <taxon>Psyllidae</taxon>
        <taxon>Psyllinae</taxon>
        <taxon>Cacopsylla</taxon>
    </lineage>
</organism>
<evidence type="ECO:0000256" key="1">
    <source>
        <dbReference type="SAM" id="MobiDB-lite"/>
    </source>
</evidence>
<accession>A0A8D8UJN2</accession>
<evidence type="ECO:0000313" key="2">
    <source>
        <dbReference type="EMBL" id="CAG6705176.1"/>
    </source>
</evidence>
<feature type="compositionally biased region" description="Polar residues" evidence="1">
    <location>
        <begin position="60"/>
        <end position="75"/>
    </location>
</feature>
<dbReference type="AlphaFoldDB" id="A0A8D8UJN2"/>
<feature type="region of interest" description="Disordered" evidence="1">
    <location>
        <begin position="53"/>
        <end position="83"/>
    </location>
</feature>
<dbReference type="EMBL" id="HBUF01342273">
    <property type="protein sequence ID" value="CAG6705176.1"/>
    <property type="molecule type" value="Transcribed_RNA"/>
</dbReference>
<protein>
    <submittedName>
        <fullName evidence="2">Uncharacterized protein</fullName>
    </submittedName>
</protein>
<dbReference type="EMBL" id="HBUF01342277">
    <property type="protein sequence ID" value="CAG6705182.1"/>
    <property type="molecule type" value="Transcribed_RNA"/>
</dbReference>
<name>A0A8D8UJN2_9HEMI</name>
<reference evidence="2" key="1">
    <citation type="submission" date="2021-05" db="EMBL/GenBank/DDBJ databases">
        <authorList>
            <person name="Alioto T."/>
            <person name="Alioto T."/>
            <person name="Gomez Garrido J."/>
        </authorList>
    </citation>
    <scope>NUCLEOTIDE SEQUENCE</scope>
</reference>
<proteinExistence type="predicted"/>
<sequence length="101" mass="11372">MQTTIRLGLILVETNYTPRIDPTFQTQVLLSELTLIHSHSGLRFELPPRKCPHHIPSTPPLYTTPASSSLKSSTLRPPPISKNRFSFYANLSSRSKRSIAE</sequence>